<keyword evidence="5" id="KW-0408">Iron</keyword>
<keyword evidence="7" id="KW-1185">Reference proteome</keyword>
<dbReference type="InterPro" id="IPR004294">
    <property type="entry name" value="Carotenoid_Oase"/>
</dbReference>
<dbReference type="Proteomes" id="UP001305779">
    <property type="component" value="Unassembled WGS sequence"/>
</dbReference>
<keyword evidence="3" id="KW-0479">Metal-binding</keyword>
<accession>A0ABR0EHC2</accession>
<dbReference type="PANTHER" id="PTHR10543:SF24">
    <property type="entry name" value="CAROTENOID ISOMEROOXYGENASE"/>
    <property type="match status" value="1"/>
</dbReference>
<organism evidence="6 7">
    <name type="scientific">Zasmidium cellare</name>
    <name type="common">Wine cellar mold</name>
    <name type="synonym">Racodium cellare</name>
    <dbReference type="NCBI Taxonomy" id="395010"/>
    <lineage>
        <taxon>Eukaryota</taxon>
        <taxon>Fungi</taxon>
        <taxon>Dikarya</taxon>
        <taxon>Ascomycota</taxon>
        <taxon>Pezizomycotina</taxon>
        <taxon>Dothideomycetes</taxon>
        <taxon>Dothideomycetidae</taxon>
        <taxon>Mycosphaerellales</taxon>
        <taxon>Mycosphaerellaceae</taxon>
        <taxon>Zasmidium</taxon>
    </lineage>
</organism>
<evidence type="ECO:0000313" key="7">
    <source>
        <dbReference type="Proteomes" id="UP001305779"/>
    </source>
</evidence>
<gene>
    <name evidence="6" type="ORF">PRZ48_009104</name>
</gene>
<evidence type="ECO:0000256" key="4">
    <source>
        <dbReference type="ARBA" id="ARBA00023002"/>
    </source>
</evidence>
<proteinExistence type="inferred from homology"/>
<name>A0ABR0EHC2_ZASCE</name>
<protein>
    <submittedName>
        <fullName evidence="6">Uncharacterized protein</fullName>
    </submittedName>
</protein>
<comment type="similarity">
    <text evidence="2">Belongs to the carotenoid oxygenase family.</text>
</comment>
<evidence type="ECO:0000256" key="5">
    <source>
        <dbReference type="ARBA" id="ARBA00023004"/>
    </source>
</evidence>
<comment type="cofactor">
    <cofactor evidence="1">
        <name>Fe(2+)</name>
        <dbReference type="ChEBI" id="CHEBI:29033"/>
    </cofactor>
</comment>
<dbReference type="EMBL" id="JAXOVC010000006">
    <property type="protein sequence ID" value="KAK4500912.1"/>
    <property type="molecule type" value="Genomic_DNA"/>
</dbReference>
<keyword evidence="4" id="KW-0560">Oxidoreductase</keyword>
<evidence type="ECO:0000256" key="3">
    <source>
        <dbReference type="ARBA" id="ARBA00022723"/>
    </source>
</evidence>
<evidence type="ECO:0000313" key="6">
    <source>
        <dbReference type="EMBL" id="KAK4500912.1"/>
    </source>
</evidence>
<evidence type="ECO:0000256" key="1">
    <source>
        <dbReference type="ARBA" id="ARBA00001954"/>
    </source>
</evidence>
<sequence length="304" mass="33929">MNSGEEPYYLVFHVNNTGFATILANITDAPPAYIHSIFGTEIYVVLIVWEAEINLAKQEQTYNVVDALKPFNSSQPSLFYVIDKKNGGVVGKYATEPFFAFHEVNAYEDPKDNSVVIDLPWYKNYDFLEAARVPNLRANVGIRNGSAAFDLAGTLKCYRLASPGQAPPNVTQRATIDFTIPMREGNMELPQINNNYRMRPYRYAYGVHVEKRGFFADSIVKIDTATRSTARWTPRVDSVPSEAMFVARPNATAEDDGVLLTVVMNSVEKRSSLVVLNATTMREIGRAKMPLVVNYGFHGAYASS</sequence>
<dbReference type="Pfam" id="PF03055">
    <property type="entry name" value="RPE65"/>
    <property type="match status" value="1"/>
</dbReference>
<dbReference type="PANTHER" id="PTHR10543">
    <property type="entry name" value="BETA-CAROTENE DIOXYGENASE"/>
    <property type="match status" value="1"/>
</dbReference>
<evidence type="ECO:0000256" key="2">
    <source>
        <dbReference type="ARBA" id="ARBA00006787"/>
    </source>
</evidence>
<reference evidence="6 7" key="1">
    <citation type="journal article" date="2023" name="G3 (Bethesda)">
        <title>A chromosome-level genome assembly of Zasmidium syzygii isolated from banana leaves.</title>
        <authorList>
            <person name="van Westerhoven A.C."/>
            <person name="Mehrabi R."/>
            <person name="Talebi R."/>
            <person name="Steentjes M.B.F."/>
            <person name="Corcolon B."/>
            <person name="Chong P.A."/>
            <person name="Kema G.H.J."/>
            <person name="Seidl M.F."/>
        </authorList>
    </citation>
    <scope>NUCLEOTIDE SEQUENCE [LARGE SCALE GENOMIC DNA]</scope>
    <source>
        <strain evidence="6 7">P124</strain>
    </source>
</reference>
<comment type="caution">
    <text evidence="6">The sequence shown here is derived from an EMBL/GenBank/DDBJ whole genome shotgun (WGS) entry which is preliminary data.</text>
</comment>